<dbReference type="GO" id="GO:0007039">
    <property type="term" value="P:protein catabolic process in the vacuole"/>
    <property type="evidence" value="ECO:0007669"/>
    <property type="project" value="TreeGrafter"/>
</dbReference>
<comment type="caution">
    <text evidence="2">The sequence shown here is derived from an EMBL/GenBank/DDBJ whole genome shotgun (WGS) entry which is preliminary data.</text>
</comment>
<proteinExistence type="inferred from homology"/>
<evidence type="ECO:0000313" key="2">
    <source>
        <dbReference type="EMBL" id="KAG0252586.1"/>
    </source>
</evidence>
<gene>
    <name evidence="2" type="ORF">DFQ27_007962</name>
</gene>
<sequence length="255" mass="28870">MPVFTQVCSADPVPATTAAVACSCPGLVDGSCSCAHQNPDSCTSSTDDPSQATSGLALLKHQALVRQQQLLLLQQQQRAAKKDPFAPIRLFPTSTFHLYPGSRFKGKQISGNNSYEVMVDIKHVSLDDSSLCGYLHINGLTEEYPELTTFFDAEIIGSKYKFLTKKWEADESIDREHWNMFKPFERLSAMYNMQDFLYDFMDESVVFMRWKEHFLVPDHRVDGITGASFAGFYYICYNKLAGQINGYYYHQSSEK</sequence>
<dbReference type="PANTHER" id="PTHR14534">
    <property type="entry name" value="VACUOLAR IMPORT AND DEGRADATION PROTEIN 24"/>
    <property type="match status" value="1"/>
</dbReference>
<protein>
    <recommendedName>
        <fullName evidence="4">Vacuolar import and degradation protein</fullName>
    </recommendedName>
</protein>
<dbReference type="GO" id="GO:0034657">
    <property type="term" value="C:GID complex"/>
    <property type="evidence" value="ECO:0007669"/>
    <property type="project" value="TreeGrafter"/>
</dbReference>
<dbReference type="PANTHER" id="PTHR14534:SF3">
    <property type="entry name" value="GID COMPLEX SUBUNIT 4 HOMOLOG"/>
    <property type="match status" value="1"/>
</dbReference>
<evidence type="ECO:0000313" key="3">
    <source>
        <dbReference type="Proteomes" id="UP000807716"/>
    </source>
</evidence>
<dbReference type="GO" id="GO:0006623">
    <property type="term" value="P:protein targeting to vacuole"/>
    <property type="evidence" value="ECO:0007669"/>
    <property type="project" value="TreeGrafter"/>
</dbReference>
<comment type="similarity">
    <text evidence="1">Belongs to the GID4/VID24 family.</text>
</comment>
<dbReference type="Pfam" id="PF09783">
    <property type="entry name" value="Vac_ImportDeg"/>
    <property type="match status" value="1"/>
</dbReference>
<dbReference type="GO" id="GO:0043161">
    <property type="term" value="P:proteasome-mediated ubiquitin-dependent protein catabolic process"/>
    <property type="evidence" value="ECO:0007669"/>
    <property type="project" value="TreeGrafter"/>
</dbReference>
<dbReference type="AlphaFoldDB" id="A0A9P6PTT5"/>
<evidence type="ECO:0008006" key="4">
    <source>
        <dbReference type="Google" id="ProtNLM"/>
    </source>
</evidence>
<dbReference type="EMBL" id="JAAAJB010000649">
    <property type="protein sequence ID" value="KAG0252586.1"/>
    <property type="molecule type" value="Genomic_DNA"/>
</dbReference>
<accession>A0A9P6PTT5</accession>
<dbReference type="GO" id="GO:0005773">
    <property type="term" value="C:vacuole"/>
    <property type="evidence" value="ECO:0007669"/>
    <property type="project" value="GOC"/>
</dbReference>
<name>A0A9P6PTT5_9FUNG</name>
<evidence type="ECO:0000256" key="1">
    <source>
        <dbReference type="ARBA" id="ARBA00061469"/>
    </source>
</evidence>
<dbReference type="InterPro" id="IPR018618">
    <property type="entry name" value="GID4/10-like"/>
</dbReference>
<dbReference type="GO" id="GO:0045721">
    <property type="term" value="P:negative regulation of gluconeogenesis"/>
    <property type="evidence" value="ECO:0007669"/>
    <property type="project" value="TreeGrafter"/>
</dbReference>
<keyword evidence="3" id="KW-1185">Reference proteome</keyword>
<reference evidence="2" key="1">
    <citation type="journal article" date="2020" name="Fungal Divers.">
        <title>Resolving the Mortierellaceae phylogeny through synthesis of multi-gene phylogenetics and phylogenomics.</title>
        <authorList>
            <person name="Vandepol N."/>
            <person name="Liber J."/>
            <person name="Desiro A."/>
            <person name="Na H."/>
            <person name="Kennedy M."/>
            <person name="Barry K."/>
            <person name="Grigoriev I.V."/>
            <person name="Miller A.N."/>
            <person name="O'Donnell K."/>
            <person name="Stajich J.E."/>
            <person name="Bonito G."/>
        </authorList>
    </citation>
    <scope>NUCLEOTIDE SEQUENCE</scope>
    <source>
        <strain evidence="2">BC1065</strain>
    </source>
</reference>
<dbReference type="OrthoDB" id="62at2759"/>
<organism evidence="2 3">
    <name type="scientific">Actinomortierella ambigua</name>
    <dbReference type="NCBI Taxonomy" id="1343610"/>
    <lineage>
        <taxon>Eukaryota</taxon>
        <taxon>Fungi</taxon>
        <taxon>Fungi incertae sedis</taxon>
        <taxon>Mucoromycota</taxon>
        <taxon>Mortierellomycotina</taxon>
        <taxon>Mortierellomycetes</taxon>
        <taxon>Mortierellales</taxon>
        <taxon>Mortierellaceae</taxon>
        <taxon>Actinomortierella</taxon>
    </lineage>
</organism>
<dbReference type="Proteomes" id="UP000807716">
    <property type="component" value="Unassembled WGS sequence"/>
</dbReference>